<dbReference type="SMART" id="SM00822">
    <property type="entry name" value="PKS_KR"/>
    <property type="match status" value="1"/>
</dbReference>
<dbReference type="PROSITE" id="PS00061">
    <property type="entry name" value="ADH_SHORT"/>
    <property type="match status" value="1"/>
</dbReference>
<evidence type="ECO:0000256" key="2">
    <source>
        <dbReference type="ARBA" id="ARBA00023002"/>
    </source>
</evidence>
<dbReference type="GO" id="GO:0016491">
    <property type="term" value="F:oxidoreductase activity"/>
    <property type="evidence" value="ECO:0007669"/>
    <property type="project" value="UniProtKB-KW"/>
</dbReference>
<dbReference type="PRINTS" id="PR00080">
    <property type="entry name" value="SDRFAMILY"/>
</dbReference>
<comment type="similarity">
    <text evidence="1 3">Belongs to the short-chain dehydrogenases/reductases (SDR) family.</text>
</comment>
<dbReference type="SUPFAM" id="SSF51735">
    <property type="entry name" value="NAD(P)-binding Rossmann-fold domains"/>
    <property type="match status" value="1"/>
</dbReference>
<dbReference type="EMBL" id="JACJVQ010000003">
    <property type="protein sequence ID" value="MBB6633177.1"/>
    <property type="molecule type" value="Genomic_DNA"/>
</dbReference>
<feature type="domain" description="Ketoreductase" evidence="4">
    <location>
        <begin position="10"/>
        <end position="191"/>
    </location>
</feature>
<evidence type="ECO:0000256" key="1">
    <source>
        <dbReference type="ARBA" id="ARBA00006484"/>
    </source>
</evidence>
<gene>
    <name evidence="5" type="ORF">H7B67_03490</name>
</gene>
<reference evidence="5 6" key="1">
    <citation type="submission" date="2020-08" db="EMBL/GenBank/DDBJ databases">
        <title>Cohnella phylogeny.</title>
        <authorList>
            <person name="Dunlap C."/>
        </authorList>
    </citation>
    <scope>NUCLEOTIDE SEQUENCE [LARGE SCALE GENOMIC DNA]</scope>
    <source>
        <strain evidence="5 6">DSM 25241</strain>
    </source>
</reference>
<name>A0A841SU70_9BACL</name>
<dbReference type="InterPro" id="IPR051911">
    <property type="entry name" value="SDR_oxidoreductase"/>
</dbReference>
<dbReference type="RefSeq" id="WP_185118522.1">
    <property type="nucleotide sequence ID" value="NZ_JACJVQ010000003.1"/>
</dbReference>
<dbReference type="Proteomes" id="UP000535838">
    <property type="component" value="Unassembled WGS sequence"/>
</dbReference>
<evidence type="ECO:0000313" key="5">
    <source>
        <dbReference type="EMBL" id="MBB6633177.1"/>
    </source>
</evidence>
<dbReference type="InterPro" id="IPR057326">
    <property type="entry name" value="KR_dom"/>
</dbReference>
<keyword evidence="2" id="KW-0560">Oxidoreductase</keyword>
<keyword evidence="6" id="KW-1185">Reference proteome</keyword>
<sequence>MGRDQGSEARTALVTGASSGFGLLIALELARRGYRVAAAMRDLTRSEELIHAAEQAGIRRRIETVRLDVTDAASIEAAAADTLARYGRLDVLVNNAGMAVGGFVEEVPMEAWRAQLETNFFGLVAVTRAFLPAMREQGGGKIIQISSVSGRAGFPGFGPYAASKFAVEGFSESLRHETAKHGVQVALVEPGSFRTAIWSKGLAGMHTRPDSPYREELNALLAYTKRTAATAPDPQEVADLVARLADRRKLSRLRYPVGRGARLLQLGSGLLPWRWIEASVRRALGSKRD</sequence>
<dbReference type="Gene3D" id="3.40.50.720">
    <property type="entry name" value="NAD(P)-binding Rossmann-like Domain"/>
    <property type="match status" value="1"/>
</dbReference>
<dbReference type="InterPro" id="IPR002347">
    <property type="entry name" value="SDR_fam"/>
</dbReference>
<organism evidence="5 6">
    <name type="scientific">Cohnella thailandensis</name>
    <dbReference type="NCBI Taxonomy" id="557557"/>
    <lineage>
        <taxon>Bacteria</taxon>
        <taxon>Bacillati</taxon>
        <taxon>Bacillota</taxon>
        <taxon>Bacilli</taxon>
        <taxon>Bacillales</taxon>
        <taxon>Paenibacillaceae</taxon>
        <taxon>Cohnella</taxon>
    </lineage>
</organism>
<evidence type="ECO:0000313" key="6">
    <source>
        <dbReference type="Proteomes" id="UP000535838"/>
    </source>
</evidence>
<evidence type="ECO:0000256" key="3">
    <source>
        <dbReference type="RuleBase" id="RU000363"/>
    </source>
</evidence>
<dbReference type="PANTHER" id="PTHR43976:SF16">
    <property type="entry name" value="SHORT-CHAIN DEHYDROGENASE_REDUCTASE FAMILY PROTEIN"/>
    <property type="match status" value="1"/>
</dbReference>
<dbReference type="PANTHER" id="PTHR43976">
    <property type="entry name" value="SHORT CHAIN DEHYDROGENASE"/>
    <property type="match status" value="1"/>
</dbReference>
<dbReference type="InterPro" id="IPR020904">
    <property type="entry name" value="Sc_DH/Rdtase_CS"/>
</dbReference>
<accession>A0A841SU70</accession>
<dbReference type="AlphaFoldDB" id="A0A841SU70"/>
<dbReference type="FunFam" id="3.40.50.720:FF:000084">
    <property type="entry name" value="Short-chain dehydrogenase reductase"/>
    <property type="match status" value="1"/>
</dbReference>
<dbReference type="PRINTS" id="PR00081">
    <property type="entry name" value="GDHRDH"/>
</dbReference>
<dbReference type="CDD" id="cd05374">
    <property type="entry name" value="17beta-HSD-like_SDR_c"/>
    <property type="match status" value="1"/>
</dbReference>
<dbReference type="GO" id="GO:0008206">
    <property type="term" value="P:bile acid metabolic process"/>
    <property type="evidence" value="ECO:0007669"/>
    <property type="project" value="UniProtKB-ARBA"/>
</dbReference>
<dbReference type="InterPro" id="IPR036291">
    <property type="entry name" value="NAD(P)-bd_dom_sf"/>
</dbReference>
<protein>
    <submittedName>
        <fullName evidence="5">SDR family oxidoreductase</fullName>
    </submittedName>
</protein>
<comment type="caution">
    <text evidence="5">The sequence shown here is derived from an EMBL/GenBank/DDBJ whole genome shotgun (WGS) entry which is preliminary data.</text>
</comment>
<dbReference type="NCBIfam" id="NF005372">
    <property type="entry name" value="PRK06914.1"/>
    <property type="match status" value="1"/>
</dbReference>
<proteinExistence type="inferred from homology"/>
<evidence type="ECO:0000259" key="4">
    <source>
        <dbReference type="SMART" id="SM00822"/>
    </source>
</evidence>
<dbReference type="Pfam" id="PF00106">
    <property type="entry name" value="adh_short"/>
    <property type="match status" value="1"/>
</dbReference>